<organism evidence="1 2">
    <name type="scientific">Cylicostephanus goldi</name>
    <name type="common">Nematode worm</name>
    <dbReference type="NCBI Taxonomy" id="71465"/>
    <lineage>
        <taxon>Eukaryota</taxon>
        <taxon>Metazoa</taxon>
        <taxon>Ecdysozoa</taxon>
        <taxon>Nematoda</taxon>
        <taxon>Chromadorea</taxon>
        <taxon>Rhabditida</taxon>
        <taxon>Rhabditina</taxon>
        <taxon>Rhabditomorpha</taxon>
        <taxon>Strongyloidea</taxon>
        <taxon>Strongylidae</taxon>
        <taxon>Cylicostephanus</taxon>
    </lineage>
</organism>
<evidence type="ECO:0000313" key="2">
    <source>
        <dbReference type="Proteomes" id="UP000271889"/>
    </source>
</evidence>
<name>A0A3P6QF98_CYLGO</name>
<dbReference type="Proteomes" id="UP000271889">
    <property type="component" value="Unassembled WGS sequence"/>
</dbReference>
<accession>A0A3P6QF98</accession>
<dbReference type="EMBL" id="UYRV01001655">
    <property type="protein sequence ID" value="VDK47309.1"/>
    <property type="molecule type" value="Genomic_DNA"/>
</dbReference>
<protein>
    <submittedName>
        <fullName evidence="1">Uncharacterized protein</fullName>
    </submittedName>
</protein>
<evidence type="ECO:0000313" key="1">
    <source>
        <dbReference type="EMBL" id="VDK47309.1"/>
    </source>
</evidence>
<dbReference type="OrthoDB" id="5797993at2759"/>
<dbReference type="AlphaFoldDB" id="A0A3P6QF98"/>
<dbReference type="PANTHER" id="PTHR37962">
    <property type="entry name" value="MALE STERILE (3) 76CA"/>
    <property type="match status" value="1"/>
</dbReference>
<sequence length="242" mass="27942">MLYILDFYIREFHILLHFLIQPSSFCIIIQGIQLCPPNVISCLTNSIVDGNIIHEAAVKSRGNGEQNFTIPDAIQMALSLSFTSFRKSTFVQCQDPLIPNSPLSRDLRLFLLLIAFERTVLIVFERATSSLTLFDSHMHGHSEGTRHNIFLVWHICLNICNTQLRKENKLERRIASDYDHLTRIELATLRQAEPPCSVSALSFRVRNYELSYLKFPWSVKSACDNARRCRKRHQAMDSKNLF</sequence>
<proteinExistence type="predicted"/>
<dbReference type="PANTHER" id="PTHR37962:SF2">
    <property type="entry name" value="MALE STERILE (3) 76CA"/>
    <property type="match status" value="1"/>
</dbReference>
<keyword evidence="2" id="KW-1185">Reference proteome</keyword>
<reference evidence="1 2" key="1">
    <citation type="submission" date="2018-11" db="EMBL/GenBank/DDBJ databases">
        <authorList>
            <consortium name="Pathogen Informatics"/>
        </authorList>
    </citation>
    <scope>NUCLEOTIDE SEQUENCE [LARGE SCALE GENOMIC DNA]</scope>
</reference>
<gene>
    <name evidence="1" type="ORF">CGOC_LOCUS997</name>
</gene>